<dbReference type="Gene3D" id="3.40.640.10">
    <property type="entry name" value="Type I PLP-dependent aspartate aminotransferase-like (Major domain)"/>
    <property type="match status" value="1"/>
</dbReference>
<feature type="non-terminal residue" evidence="3">
    <location>
        <position position="78"/>
    </location>
</feature>
<protein>
    <submittedName>
        <fullName evidence="3">Uncharacterized protein</fullName>
    </submittedName>
</protein>
<organism evidence="3">
    <name type="scientific">marine sediment metagenome</name>
    <dbReference type="NCBI Taxonomy" id="412755"/>
    <lineage>
        <taxon>unclassified sequences</taxon>
        <taxon>metagenomes</taxon>
        <taxon>ecological metagenomes</taxon>
    </lineage>
</organism>
<dbReference type="GO" id="GO:0030170">
    <property type="term" value="F:pyridoxal phosphate binding"/>
    <property type="evidence" value="ECO:0007669"/>
    <property type="project" value="InterPro"/>
</dbReference>
<dbReference type="EMBL" id="LAZR01030424">
    <property type="protein sequence ID" value="KKL56647.1"/>
    <property type="molecule type" value="Genomic_DNA"/>
</dbReference>
<accession>A0A0F9FZQ7</accession>
<comment type="caution">
    <text evidence="3">The sequence shown here is derived from an EMBL/GenBank/DDBJ whole genome shotgun (WGS) entry which is preliminary data.</text>
</comment>
<dbReference type="GO" id="GO:0004015">
    <property type="term" value="F:adenosylmethionine-8-amino-7-oxononanoate transaminase activity"/>
    <property type="evidence" value="ECO:0007669"/>
    <property type="project" value="TreeGrafter"/>
</dbReference>
<dbReference type="PANTHER" id="PTHR42684">
    <property type="entry name" value="ADENOSYLMETHIONINE-8-AMINO-7-OXONONANOATE AMINOTRANSFERASE"/>
    <property type="match status" value="1"/>
</dbReference>
<dbReference type="InterPro" id="IPR015421">
    <property type="entry name" value="PyrdxlP-dep_Trfase_major"/>
</dbReference>
<keyword evidence="2" id="KW-0808">Transferase</keyword>
<dbReference type="InterPro" id="IPR005814">
    <property type="entry name" value="Aminotrans_3"/>
</dbReference>
<reference evidence="3" key="1">
    <citation type="journal article" date="2015" name="Nature">
        <title>Complex archaea that bridge the gap between prokaryotes and eukaryotes.</title>
        <authorList>
            <person name="Spang A."/>
            <person name="Saw J.H."/>
            <person name="Jorgensen S.L."/>
            <person name="Zaremba-Niedzwiedzka K."/>
            <person name="Martijn J."/>
            <person name="Lind A.E."/>
            <person name="van Eijk R."/>
            <person name="Schleper C."/>
            <person name="Guy L."/>
            <person name="Ettema T.J."/>
        </authorList>
    </citation>
    <scope>NUCLEOTIDE SEQUENCE</scope>
</reference>
<evidence type="ECO:0000256" key="1">
    <source>
        <dbReference type="ARBA" id="ARBA00022576"/>
    </source>
</evidence>
<proteinExistence type="predicted"/>
<gene>
    <name evidence="3" type="ORF">LCGC14_2243340</name>
</gene>
<keyword evidence="1" id="KW-0032">Aminotransferase</keyword>
<dbReference type="PANTHER" id="PTHR42684:SF3">
    <property type="entry name" value="ADENOSYLMETHIONINE-8-AMINO-7-OXONONANOATE AMINOTRANSFERASE"/>
    <property type="match status" value="1"/>
</dbReference>
<evidence type="ECO:0000256" key="2">
    <source>
        <dbReference type="ARBA" id="ARBA00022679"/>
    </source>
</evidence>
<evidence type="ECO:0000313" key="3">
    <source>
        <dbReference type="EMBL" id="KKL56647.1"/>
    </source>
</evidence>
<name>A0A0F9FZQ7_9ZZZZ</name>
<dbReference type="AlphaFoldDB" id="A0A0F9FZQ7"/>
<dbReference type="GO" id="GO:0009102">
    <property type="term" value="P:biotin biosynthetic process"/>
    <property type="evidence" value="ECO:0007669"/>
    <property type="project" value="TreeGrafter"/>
</dbReference>
<dbReference type="InterPro" id="IPR015424">
    <property type="entry name" value="PyrdxlP-dep_Trfase"/>
</dbReference>
<sequence length="78" mass="8639">MFACEHYNVIPDIMTIGKGLSSGYFPISATIVKPKVYEAFLGPTHKQAFMHGQTYQGHPLGCAVALKDTEIMDEISYE</sequence>
<dbReference type="SUPFAM" id="SSF53383">
    <property type="entry name" value="PLP-dependent transferases"/>
    <property type="match status" value="1"/>
</dbReference>
<dbReference type="Pfam" id="PF00202">
    <property type="entry name" value="Aminotran_3"/>
    <property type="match status" value="1"/>
</dbReference>